<dbReference type="AlphaFoldDB" id="A0A8H3G646"/>
<protein>
    <submittedName>
        <fullName evidence="3">Uncharacterized protein</fullName>
    </submittedName>
</protein>
<dbReference type="Proteomes" id="UP000664534">
    <property type="component" value="Unassembled WGS sequence"/>
</dbReference>
<feature type="signal peptide" evidence="2">
    <location>
        <begin position="1"/>
        <end position="17"/>
    </location>
</feature>
<feature type="compositionally biased region" description="Basic residues" evidence="1">
    <location>
        <begin position="188"/>
        <end position="197"/>
    </location>
</feature>
<evidence type="ECO:0000256" key="1">
    <source>
        <dbReference type="SAM" id="MobiDB-lite"/>
    </source>
</evidence>
<reference evidence="3" key="1">
    <citation type="submission" date="2021-03" db="EMBL/GenBank/DDBJ databases">
        <authorList>
            <person name="Tagirdzhanova G."/>
        </authorList>
    </citation>
    <scope>NUCLEOTIDE SEQUENCE</scope>
</reference>
<feature type="chain" id="PRO_5034152167" evidence="2">
    <location>
        <begin position="18"/>
        <end position="197"/>
    </location>
</feature>
<feature type="compositionally biased region" description="Basic and acidic residues" evidence="1">
    <location>
        <begin position="103"/>
        <end position="127"/>
    </location>
</feature>
<evidence type="ECO:0000313" key="4">
    <source>
        <dbReference type="Proteomes" id="UP000664534"/>
    </source>
</evidence>
<evidence type="ECO:0000256" key="2">
    <source>
        <dbReference type="SAM" id="SignalP"/>
    </source>
</evidence>
<organism evidence="3 4">
    <name type="scientific">Imshaugia aleurites</name>
    <dbReference type="NCBI Taxonomy" id="172621"/>
    <lineage>
        <taxon>Eukaryota</taxon>
        <taxon>Fungi</taxon>
        <taxon>Dikarya</taxon>
        <taxon>Ascomycota</taxon>
        <taxon>Pezizomycotina</taxon>
        <taxon>Lecanoromycetes</taxon>
        <taxon>OSLEUM clade</taxon>
        <taxon>Lecanoromycetidae</taxon>
        <taxon>Lecanorales</taxon>
        <taxon>Lecanorineae</taxon>
        <taxon>Parmeliaceae</taxon>
        <taxon>Imshaugia</taxon>
    </lineage>
</organism>
<comment type="caution">
    <text evidence="3">The sequence shown here is derived from an EMBL/GenBank/DDBJ whole genome shotgun (WGS) entry which is preliminary data.</text>
</comment>
<dbReference type="EMBL" id="CAJPDT010000084">
    <property type="protein sequence ID" value="CAF9935489.1"/>
    <property type="molecule type" value="Genomic_DNA"/>
</dbReference>
<feature type="compositionally biased region" description="Polar residues" evidence="1">
    <location>
        <begin position="62"/>
        <end position="73"/>
    </location>
</feature>
<gene>
    <name evidence="3" type="ORF">IMSHALPRED_010245</name>
</gene>
<sequence>MLPRFWLLTILASVALGVPVPHESVIPSIKVHDTKPSNTTKLPLDKANELSWHLKSGETKVGTKTTLDEQGSPSLGAYSARGTGVSRSVTSGGSSSVIGASQHFKEKAKHDDQEGGIKGREIREQPESHGSGSTTGSTSSSSSDGTTTGAITGSKGIDGTVTGSERTTRGTTIGKGTTGSNGDTTLTSKHKKRLRRR</sequence>
<evidence type="ECO:0000313" key="3">
    <source>
        <dbReference type="EMBL" id="CAF9935489.1"/>
    </source>
</evidence>
<proteinExistence type="predicted"/>
<feature type="region of interest" description="Disordered" evidence="1">
    <location>
        <begin position="61"/>
        <end position="197"/>
    </location>
</feature>
<feature type="compositionally biased region" description="Low complexity" evidence="1">
    <location>
        <begin position="81"/>
        <end position="97"/>
    </location>
</feature>
<dbReference type="OrthoDB" id="10443298at2759"/>
<feature type="compositionally biased region" description="Low complexity" evidence="1">
    <location>
        <begin position="169"/>
        <end position="182"/>
    </location>
</feature>
<accession>A0A8H3G646</accession>
<keyword evidence="2" id="KW-0732">Signal</keyword>
<name>A0A8H3G646_9LECA</name>
<feature type="compositionally biased region" description="Low complexity" evidence="1">
    <location>
        <begin position="128"/>
        <end position="154"/>
    </location>
</feature>
<keyword evidence="4" id="KW-1185">Reference proteome</keyword>